<keyword evidence="4" id="KW-0645">Protease</keyword>
<evidence type="ECO:0000256" key="4">
    <source>
        <dbReference type="ARBA" id="ARBA00022670"/>
    </source>
</evidence>
<dbReference type="InterPro" id="IPR038765">
    <property type="entry name" value="Papain-like_cys_pep_sf"/>
</dbReference>
<dbReference type="GO" id="GO:0005634">
    <property type="term" value="C:nucleus"/>
    <property type="evidence" value="ECO:0007669"/>
    <property type="project" value="TreeGrafter"/>
</dbReference>
<dbReference type="InterPro" id="IPR018200">
    <property type="entry name" value="USP_CS"/>
</dbReference>
<evidence type="ECO:0000313" key="10">
    <source>
        <dbReference type="EMBL" id="GFR49460.1"/>
    </source>
</evidence>
<evidence type="ECO:0000256" key="7">
    <source>
        <dbReference type="ARBA" id="ARBA00022807"/>
    </source>
</evidence>
<dbReference type="SUPFAM" id="SSF54001">
    <property type="entry name" value="Cysteine proteinases"/>
    <property type="match status" value="1"/>
</dbReference>
<dbReference type="GO" id="GO:0016579">
    <property type="term" value="P:protein deubiquitination"/>
    <property type="evidence" value="ECO:0007669"/>
    <property type="project" value="InterPro"/>
</dbReference>
<feature type="compositionally biased region" description="Gly residues" evidence="8">
    <location>
        <begin position="462"/>
        <end position="475"/>
    </location>
</feature>
<comment type="catalytic activity">
    <reaction evidence="1">
        <text>Thiol-dependent hydrolysis of ester, thioester, amide, peptide and isopeptide bonds formed by the C-terminal Gly of ubiquitin (a 76-residue protein attached to proteins as an intracellular targeting signal).</text>
        <dbReference type="EC" id="3.4.19.12"/>
    </reaction>
</comment>
<comment type="caution">
    <text evidence="10">The sequence shown here is derived from an EMBL/GenBank/DDBJ whole genome shotgun (WGS) entry which is preliminary data.</text>
</comment>
<feature type="region of interest" description="Disordered" evidence="8">
    <location>
        <begin position="234"/>
        <end position="256"/>
    </location>
</feature>
<sequence>MSHHDSQCPADGDAMEASLLALSQLPPGLVNLGNSCYMNSALQALASSQRFCAYISERAQAVQYGMARIQAAETTTATATSMPYTSHHQQQQQPTTSCHKAPPPRVPRGAPVLRPHQEGYQRAEEQEKQEEEEEGVSQEEDTAAAAVVARPNAVAYTAASPAAASAVAPAAAAATAAVAAAAAHQAAAVVLQPLVKALCRTWLWLKGWEPPPPAHPPPPPPPPHLRLSSYTHAAPRRTSPNQHTGNHQRPKQQQQTELQRLAACRLLLQLHAVLQALQPRYSPQQQQQQSGRNTGSNCGQGLATTAGVGTTATATAAAAAAAAAVNPWPLLRELRDRWGGVLQLGEQHDASEALGCLCDSLDSELAMWHLMYGRWIQTPPLLQPLLQPPPLPGKHHSLASTLESVRQVTTAADAETVAEVEVEVEAASEEEDGMTSGAGVCGQCNGGSGGSGGSHRLASGEVGAGGGGGTAGGGCSSSSSSSNGGNSNSSYVMGSSSGCNGANVPLPPNPAPAAPLLPPPPPPPPPASPLRGLMRTCSTCCACGNRSPTHVEPFWSLQLPLPPPGTTPPARNLTSHPSSTTSTQPATAAPSHPLHFSSHTLPHPLLLAQQRRMHPHPPHRHPHTHQQQLTLRDCLAGAVVSEEVVEGVVCARCSLAVALRRAGVEVG</sequence>
<evidence type="ECO:0000256" key="8">
    <source>
        <dbReference type="SAM" id="MobiDB-lite"/>
    </source>
</evidence>
<protein>
    <recommendedName>
        <fullName evidence="3">ubiquitinyl hydrolase 1</fullName>
        <ecNumber evidence="3">3.4.19.12</ecNumber>
    </recommendedName>
</protein>
<feature type="compositionally biased region" description="Pro residues" evidence="8">
    <location>
        <begin position="505"/>
        <end position="528"/>
    </location>
</feature>
<feature type="non-terminal residue" evidence="10">
    <location>
        <position position="1"/>
    </location>
</feature>
<feature type="compositionally biased region" description="Acidic residues" evidence="8">
    <location>
        <begin position="127"/>
        <end position="142"/>
    </location>
</feature>
<dbReference type="PANTHER" id="PTHR24006">
    <property type="entry name" value="UBIQUITIN CARBOXYL-TERMINAL HYDROLASE"/>
    <property type="match status" value="1"/>
</dbReference>
<feature type="region of interest" description="Disordered" evidence="8">
    <location>
        <begin position="561"/>
        <end position="599"/>
    </location>
</feature>
<feature type="compositionally biased region" description="Low complexity" evidence="8">
    <location>
        <begin position="476"/>
        <end position="498"/>
    </location>
</feature>
<evidence type="ECO:0000256" key="3">
    <source>
        <dbReference type="ARBA" id="ARBA00012759"/>
    </source>
</evidence>
<feature type="domain" description="Peptidase C19 ubiquitin carboxyl-terminal hydrolase" evidence="9">
    <location>
        <begin position="28"/>
        <end position="66"/>
    </location>
</feature>
<reference evidence="10 11" key="1">
    <citation type="journal article" date="2021" name="Sci. Rep.">
        <title>Genome sequencing of the multicellular alga Astrephomene provides insights into convergent evolution of germ-soma differentiation.</title>
        <authorList>
            <person name="Yamashita S."/>
            <person name="Yamamoto K."/>
            <person name="Matsuzaki R."/>
            <person name="Suzuki S."/>
            <person name="Yamaguchi H."/>
            <person name="Hirooka S."/>
            <person name="Minakuchi Y."/>
            <person name="Miyagishima S."/>
            <person name="Kawachi M."/>
            <person name="Toyoda A."/>
            <person name="Nozaki H."/>
        </authorList>
    </citation>
    <scope>NUCLEOTIDE SEQUENCE [LARGE SCALE GENOMIC DNA]</scope>
    <source>
        <strain evidence="10 11">NIES-4017</strain>
    </source>
</reference>
<dbReference type="PROSITE" id="PS00972">
    <property type="entry name" value="USP_1"/>
    <property type="match status" value="1"/>
</dbReference>
<gene>
    <name evidence="10" type="ORF">Agub_g11520</name>
</gene>
<feature type="compositionally biased region" description="Basic and acidic residues" evidence="8">
    <location>
        <begin position="115"/>
        <end position="126"/>
    </location>
</feature>
<dbReference type="EC" id="3.4.19.12" evidence="3"/>
<dbReference type="GO" id="GO:0006508">
    <property type="term" value="P:proteolysis"/>
    <property type="evidence" value="ECO:0007669"/>
    <property type="project" value="UniProtKB-KW"/>
</dbReference>
<dbReference type="EMBL" id="BMAR01000030">
    <property type="protein sequence ID" value="GFR49460.1"/>
    <property type="molecule type" value="Genomic_DNA"/>
</dbReference>
<comment type="similarity">
    <text evidence="2">Belongs to the peptidase C19 family.</text>
</comment>
<evidence type="ECO:0000259" key="9">
    <source>
        <dbReference type="Pfam" id="PF00443"/>
    </source>
</evidence>
<dbReference type="AlphaFoldDB" id="A0AAD3HR09"/>
<feature type="compositionally biased region" description="Low complexity" evidence="8">
    <location>
        <begin position="574"/>
        <end position="593"/>
    </location>
</feature>
<evidence type="ECO:0000256" key="5">
    <source>
        <dbReference type="ARBA" id="ARBA00022786"/>
    </source>
</evidence>
<proteinExistence type="inferred from homology"/>
<evidence type="ECO:0000313" key="11">
    <source>
        <dbReference type="Proteomes" id="UP001054857"/>
    </source>
</evidence>
<feature type="compositionally biased region" description="Polar residues" evidence="8">
    <location>
        <begin position="238"/>
        <end position="256"/>
    </location>
</feature>
<dbReference type="PANTHER" id="PTHR24006:SF888">
    <property type="entry name" value="UBIQUITIN CARBOXYL-TERMINAL HYDROLASE 30"/>
    <property type="match status" value="1"/>
</dbReference>
<feature type="region of interest" description="Disordered" evidence="8">
    <location>
        <begin position="452"/>
        <end position="530"/>
    </location>
</feature>
<keyword evidence="6" id="KW-0378">Hydrolase</keyword>
<dbReference type="Pfam" id="PF00443">
    <property type="entry name" value="UCH"/>
    <property type="match status" value="1"/>
</dbReference>
<evidence type="ECO:0000256" key="1">
    <source>
        <dbReference type="ARBA" id="ARBA00000707"/>
    </source>
</evidence>
<dbReference type="Gene3D" id="3.90.70.10">
    <property type="entry name" value="Cysteine proteinases"/>
    <property type="match status" value="2"/>
</dbReference>
<name>A0AAD3HR09_9CHLO</name>
<organism evidence="10 11">
    <name type="scientific">Astrephomene gubernaculifera</name>
    <dbReference type="NCBI Taxonomy" id="47775"/>
    <lineage>
        <taxon>Eukaryota</taxon>
        <taxon>Viridiplantae</taxon>
        <taxon>Chlorophyta</taxon>
        <taxon>core chlorophytes</taxon>
        <taxon>Chlorophyceae</taxon>
        <taxon>CS clade</taxon>
        <taxon>Chlamydomonadales</taxon>
        <taxon>Astrephomenaceae</taxon>
        <taxon>Astrephomene</taxon>
    </lineage>
</organism>
<dbReference type="GO" id="GO:0004843">
    <property type="term" value="F:cysteine-type deubiquitinase activity"/>
    <property type="evidence" value="ECO:0007669"/>
    <property type="project" value="UniProtKB-EC"/>
</dbReference>
<evidence type="ECO:0000256" key="6">
    <source>
        <dbReference type="ARBA" id="ARBA00022801"/>
    </source>
</evidence>
<keyword evidence="5" id="KW-0833">Ubl conjugation pathway</keyword>
<evidence type="ECO:0000256" key="2">
    <source>
        <dbReference type="ARBA" id="ARBA00009085"/>
    </source>
</evidence>
<dbReference type="InterPro" id="IPR050164">
    <property type="entry name" value="Peptidase_C19"/>
</dbReference>
<dbReference type="GO" id="GO:0005829">
    <property type="term" value="C:cytosol"/>
    <property type="evidence" value="ECO:0007669"/>
    <property type="project" value="TreeGrafter"/>
</dbReference>
<keyword evidence="11" id="KW-1185">Reference proteome</keyword>
<accession>A0AAD3HR09</accession>
<feature type="region of interest" description="Disordered" evidence="8">
    <location>
        <begin position="78"/>
        <end position="143"/>
    </location>
</feature>
<keyword evidence="7" id="KW-0788">Thiol protease</keyword>
<dbReference type="InterPro" id="IPR001394">
    <property type="entry name" value="Peptidase_C19_UCH"/>
</dbReference>
<dbReference type="Proteomes" id="UP001054857">
    <property type="component" value="Unassembled WGS sequence"/>
</dbReference>